<dbReference type="AlphaFoldDB" id="A0AAD3H283"/>
<name>A0AAD3H283_9STRA</name>
<feature type="compositionally biased region" description="Polar residues" evidence="1">
    <location>
        <begin position="141"/>
        <end position="166"/>
    </location>
</feature>
<proteinExistence type="predicted"/>
<comment type="caution">
    <text evidence="2">The sequence shown here is derived from an EMBL/GenBank/DDBJ whole genome shotgun (WGS) entry which is preliminary data.</text>
</comment>
<sequence length="215" mass="22977">MFCGCLDLNIGVRTSDFPGNRRPTRNAQKNQQDILLGQVGDAITVMVPSDKVAGDFIAVEGSNGQLVMAQIPQGLTSGDLFQVKVLSSGGNSGKSSIEPQSSYQQSVNHGSSNHPEPSAPMYEESPYYQNHSEKPMAVPVTQPSDTQNSSIFDSLQSSQQHVTQPAVQNHSYNSEMNNQQKQDNKGNPIEVIAPLVAGSALIGAAGMMIGKHNHS</sequence>
<dbReference type="EMBL" id="BLLK01000023">
    <property type="protein sequence ID" value="GFH47403.1"/>
    <property type="molecule type" value="Genomic_DNA"/>
</dbReference>
<dbReference type="Proteomes" id="UP001054902">
    <property type="component" value="Unassembled WGS sequence"/>
</dbReference>
<accession>A0AAD3H283</accession>
<keyword evidence="3" id="KW-1185">Reference proteome</keyword>
<gene>
    <name evidence="2" type="ORF">CTEN210_03878</name>
</gene>
<evidence type="ECO:0000256" key="1">
    <source>
        <dbReference type="SAM" id="MobiDB-lite"/>
    </source>
</evidence>
<evidence type="ECO:0000313" key="2">
    <source>
        <dbReference type="EMBL" id="GFH47403.1"/>
    </source>
</evidence>
<feature type="region of interest" description="Disordered" evidence="1">
    <location>
        <begin position="88"/>
        <end position="166"/>
    </location>
</feature>
<evidence type="ECO:0000313" key="3">
    <source>
        <dbReference type="Proteomes" id="UP001054902"/>
    </source>
</evidence>
<protein>
    <submittedName>
        <fullName evidence="2">Uncharacterized protein</fullName>
    </submittedName>
</protein>
<organism evidence="2 3">
    <name type="scientific">Chaetoceros tenuissimus</name>
    <dbReference type="NCBI Taxonomy" id="426638"/>
    <lineage>
        <taxon>Eukaryota</taxon>
        <taxon>Sar</taxon>
        <taxon>Stramenopiles</taxon>
        <taxon>Ochrophyta</taxon>
        <taxon>Bacillariophyta</taxon>
        <taxon>Coscinodiscophyceae</taxon>
        <taxon>Chaetocerotophycidae</taxon>
        <taxon>Chaetocerotales</taxon>
        <taxon>Chaetocerotaceae</taxon>
        <taxon>Chaetoceros</taxon>
    </lineage>
</organism>
<feature type="compositionally biased region" description="Polar residues" evidence="1">
    <location>
        <begin position="93"/>
        <end position="115"/>
    </location>
</feature>
<reference evidence="2 3" key="1">
    <citation type="journal article" date="2021" name="Sci. Rep.">
        <title>The genome of the diatom Chaetoceros tenuissimus carries an ancient integrated fragment of an extant virus.</title>
        <authorList>
            <person name="Hongo Y."/>
            <person name="Kimura K."/>
            <person name="Takaki Y."/>
            <person name="Yoshida Y."/>
            <person name="Baba S."/>
            <person name="Kobayashi G."/>
            <person name="Nagasaki K."/>
            <person name="Hano T."/>
            <person name="Tomaru Y."/>
        </authorList>
    </citation>
    <scope>NUCLEOTIDE SEQUENCE [LARGE SCALE GENOMIC DNA]</scope>
    <source>
        <strain evidence="2 3">NIES-3715</strain>
    </source>
</reference>